<gene>
    <name evidence="1" type="ORF">H2198_008378</name>
</gene>
<evidence type="ECO:0000313" key="1">
    <source>
        <dbReference type="EMBL" id="KAJ9652374.1"/>
    </source>
</evidence>
<sequence length="214" mass="23656">MTELNVNQTKGMAFSADIPSETRELFIAYDDWKCRSVTIVTFNGDCPTTIYTVDLHMRKPNVVIRSASPVPTTIANISFHSFMAKVDIECYPESLDTHGITLQPKSAWSIKREYTYCSPSLNNAVMTWQSLGSVMKPYDFVLLDNSAMPLAQFIAAGSRFILDPKKIGKIELMPSIADKKDIVDEIVVTIFAIAQFFITQSRGANIAAVAAATS</sequence>
<accession>A0ACC2ZXL3</accession>
<proteinExistence type="predicted"/>
<dbReference type="EMBL" id="JAPDRQ010000202">
    <property type="protein sequence ID" value="KAJ9652374.1"/>
    <property type="molecule type" value="Genomic_DNA"/>
</dbReference>
<name>A0ACC2ZXL3_9EURO</name>
<reference evidence="1" key="1">
    <citation type="submission" date="2022-10" db="EMBL/GenBank/DDBJ databases">
        <title>Culturing micro-colonial fungi from biological soil crusts in the Mojave desert and describing Neophaeococcomyces mojavensis, and introducing the new genera and species Taxawa tesnikishii.</title>
        <authorList>
            <person name="Kurbessoian T."/>
            <person name="Stajich J.E."/>
        </authorList>
    </citation>
    <scope>NUCLEOTIDE SEQUENCE</scope>
    <source>
        <strain evidence="1">JES_112</strain>
    </source>
</reference>
<evidence type="ECO:0000313" key="2">
    <source>
        <dbReference type="Proteomes" id="UP001172386"/>
    </source>
</evidence>
<protein>
    <submittedName>
        <fullName evidence="1">Uncharacterized protein</fullName>
    </submittedName>
</protein>
<dbReference type="Proteomes" id="UP001172386">
    <property type="component" value="Unassembled WGS sequence"/>
</dbReference>
<organism evidence="1 2">
    <name type="scientific">Neophaeococcomyces mojaviensis</name>
    <dbReference type="NCBI Taxonomy" id="3383035"/>
    <lineage>
        <taxon>Eukaryota</taxon>
        <taxon>Fungi</taxon>
        <taxon>Dikarya</taxon>
        <taxon>Ascomycota</taxon>
        <taxon>Pezizomycotina</taxon>
        <taxon>Eurotiomycetes</taxon>
        <taxon>Chaetothyriomycetidae</taxon>
        <taxon>Chaetothyriales</taxon>
        <taxon>Chaetothyriales incertae sedis</taxon>
        <taxon>Neophaeococcomyces</taxon>
    </lineage>
</organism>
<comment type="caution">
    <text evidence="1">The sequence shown here is derived from an EMBL/GenBank/DDBJ whole genome shotgun (WGS) entry which is preliminary data.</text>
</comment>
<keyword evidence="2" id="KW-1185">Reference proteome</keyword>